<reference evidence="12" key="2">
    <citation type="submission" date="2021-04" db="EMBL/GenBank/DDBJ databases">
        <title>Novel species in family Eggerthellaceae.</title>
        <authorList>
            <person name="Zhang G."/>
        </authorList>
    </citation>
    <scope>NUCLEOTIDE SEQUENCE</scope>
    <source>
        <strain evidence="12">Zg-886</strain>
    </source>
</reference>
<dbReference type="Proteomes" id="UP000636394">
    <property type="component" value="Unassembled WGS sequence"/>
</dbReference>
<dbReference type="InterPro" id="IPR020598">
    <property type="entry name" value="rRNA_Ade_methylase_Trfase_N"/>
</dbReference>
<keyword evidence="5 7" id="KW-0949">S-adenosyl-L-methionine</keyword>
<name>A0A9E6MPT1_9ACTN</name>
<feature type="domain" description="Ribosomal RNA adenine methylase transferase N-terminal" evidence="10">
    <location>
        <begin position="75"/>
        <end position="266"/>
    </location>
</feature>
<comment type="catalytic activity">
    <reaction evidence="7">
        <text>adenosine(1518)/adenosine(1519) in 16S rRNA + 4 S-adenosyl-L-methionine = N(6)-dimethyladenosine(1518)/N(6)-dimethyladenosine(1519) in 16S rRNA + 4 S-adenosyl-L-homocysteine + 4 H(+)</text>
        <dbReference type="Rhea" id="RHEA:19609"/>
        <dbReference type="Rhea" id="RHEA-COMP:10232"/>
        <dbReference type="Rhea" id="RHEA-COMP:10233"/>
        <dbReference type="ChEBI" id="CHEBI:15378"/>
        <dbReference type="ChEBI" id="CHEBI:57856"/>
        <dbReference type="ChEBI" id="CHEBI:59789"/>
        <dbReference type="ChEBI" id="CHEBI:74411"/>
        <dbReference type="ChEBI" id="CHEBI:74493"/>
        <dbReference type="EC" id="2.1.1.182"/>
    </reaction>
</comment>
<dbReference type="PANTHER" id="PTHR11727:SF7">
    <property type="entry name" value="DIMETHYLADENOSINE TRANSFERASE-RELATED"/>
    <property type="match status" value="1"/>
</dbReference>
<feature type="binding site" evidence="7 8">
    <location>
        <position position="68"/>
    </location>
    <ligand>
        <name>S-adenosyl-L-methionine</name>
        <dbReference type="ChEBI" id="CHEBI:59789"/>
    </ligand>
</feature>
<dbReference type="EC" id="2.1.1.182" evidence="7"/>
<dbReference type="InterPro" id="IPR029063">
    <property type="entry name" value="SAM-dependent_MTases_sf"/>
</dbReference>
<evidence type="ECO:0000256" key="9">
    <source>
        <dbReference type="SAM" id="MobiDB-lite"/>
    </source>
</evidence>
<evidence type="ECO:0000256" key="4">
    <source>
        <dbReference type="ARBA" id="ARBA00022679"/>
    </source>
</evidence>
<reference evidence="11 13" key="1">
    <citation type="submission" date="2019-11" db="EMBL/GenBank/DDBJ databases">
        <title>Eggerthellaceae novel genus isolated from the rectal contents of marmort.</title>
        <authorList>
            <person name="Zhang G."/>
        </authorList>
    </citation>
    <scope>NUCLEOTIDE SEQUENCE [LARGE SCALE GENOMIC DNA]</scope>
    <source>
        <strain evidence="11">Zg-886</strain>
        <strain evidence="13">zg-886</strain>
    </source>
</reference>
<evidence type="ECO:0000313" key="11">
    <source>
        <dbReference type="EMBL" id="NHM14971.1"/>
    </source>
</evidence>
<keyword evidence="2 7" id="KW-0698">rRNA processing</keyword>
<keyword evidence="3 7" id="KW-0489">Methyltransferase</keyword>
<evidence type="ECO:0000256" key="3">
    <source>
        <dbReference type="ARBA" id="ARBA00022603"/>
    </source>
</evidence>
<dbReference type="Gene3D" id="1.10.8.100">
    <property type="entry name" value="Ribosomal RNA adenine dimethylase-like, domain 2"/>
    <property type="match status" value="1"/>
</dbReference>
<dbReference type="Pfam" id="PF00398">
    <property type="entry name" value="RrnaAD"/>
    <property type="match status" value="1"/>
</dbReference>
<dbReference type="EMBL" id="WPCR01000016">
    <property type="protein sequence ID" value="NHM14971.1"/>
    <property type="molecule type" value="Genomic_DNA"/>
</dbReference>
<comment type="subcellular location">
    <subcellularLocation>
        <location evidence="7">Cytoplasm</location>
    </subcellularLocation>
</comment>
<dbReference type="InterPro" id="IPR011530">
    <property type="entry name" value="rRNA_adenine_dimethylase"/>
</dbReference>
<dbReference type="PANTHER" id="PTHR11727">
    <property type="entry name" value="DIMETHYLADENOSINE TRANSFERASE"/>
    <property type="match status" value="1"/>
</dbReference>
<evidence type="ECO:0000256" key="1">
    <source>
        <dbReference type="ARBA" id="ARBA00022490"/>
    </source>
</evidence>
<dbReference type="NCBIfam" id="TIGR00755">
    <property type="entry name" value="ksgA"/>
    <property type="match status" value="1"/>
</dbReference>
<dbReference type="SUPFAM" id="SSF53335">
    <property type="entry name" value="S-adenosyl-L-methionine-dependent methyltransferases"/>
    <property type="match status" value="1"/>
</dbReference>
<dbReference type="EMBL" id="CP072829">
    <property type="protein sequence ID" value="QTU84011.1"/>
    <property type="molecule type" value="Genomic_DNA"/>
</dbReference>
<dbReference type="KEGG" id="ebz:J7S26_06505"/>
<dbReference type="Gene3D" id="3.40.50.150">
    <property type="entry name" value="Vaccinia Virus protein VP39"/>
    <property type="match status" value="1"/>
</dbReference>
<organism evidence="12 14">
    <name type="scientific">Xiamenia xianingshaonis</name>
    <dbReference type="NCBI Taxonomy" id="2682776"/>
    <lineage>
        <taxon>Bacteria</taxon>
        <taxon>Bacillati</taxon>
        <taxon>Actinomycetota</taxon>
        <taxon>Coriobacteriia</taxon>
        <taxon>Eggerthellales</taxon>
        <taxon>Eggerthellaceae</taxon>
        <taxon>Xiamenia</taxon>
    </lineage>
</organism>
<evidence type="ECO:0000256" key="8">
    <source>
        <dbReference type="PROSITE-ProRule" id="PRU01026"/>
    </source>
</evidence>
<sequence>MADQRDVLTGSAERGAGVGAVRGETDVAAAPQAGEGGTPSGSPLANPKTTRAVLEAFGLSAKYALGQNFLVNNDVVKKILALAGIRPNDAVLEVGPGIGTLALGLLQAGARVVAVERDDDLVPVLAQTCGTFADRFTLISGDALDLTADRLREAAAANASRPAADDPSEAADALPSKFVANLPYGVAATLILDYFERFDFMTSATVMVQKEVADRIAAVPGTKNYGAYTVKLRLYAQVEGKFLVGPGNFMPAPHVDSAVVRLVRRQLCDEKGTLVPPEDVRVAALLADAAFASRRKTLANSCKTFFSGRGAAGKHVAAQLSRVFEAAAIDPRRRGETLDCEEFLRLGRAYRAVVEA</sequence>
<proteinExistence type="inferred from homology"/>
<evidence type="ECO:0000259" key="10">
    <source>
        <dbReference type="SMART" id="SM00650"/>
    </source>
</evidence>
<keyword evidence="4 7" id="KW-0808">Transferase</keyword>
<keyword evidence="13" id="KW-1185">Reference proteome</keyword>
<comment type="similarity">
    <text evidence="7">Belongs to the class I-like SAM-binding methyltransferase superfamily. rRNA adenine N(6)-methyltransferase family. RsmA subfamily.</text>
</comment>
<accession>A0A9E6MPT1</accession>
<dbReference type="Proteomes" id="UP000671910">
    <property type="component" value="Chromosome"/>
</dbReference>
<evidence type="ECO:0000313" key="14">
    <source>
        <dbReference type="Proteomes" id="UP000671910"/>
    </source>
</evidence>
<dbReference type="GO" id="GO:0052908">
    <property type="term" value="F:16S rRNA (adenine(1518)-N(6)/adenine(1519)-N(6))-dimethyltransferase activity"/>
    <property type="evidence" value="ECO:0007669"/>
    <property type="project" value="UniProtKB-EC"/>
</dbReference>
<evidence type="ECO:0000256" key="7">
    <source>
        <dbReference type="HAMAP-Rule" id="MF_00607"/>
    </source>
</evidence>
<feature type="binding site" evidence="7 8">
    <location>
        <position position="95"/>
    </location>
    <ligand>
        <name>S-adenosyl-L-methionine</name>
        <dbReference type="ChEBI" id="CHEBI:59789"/>
    </ligand>
</feature>
<feature type="binding site" evidence="7 8">
    <location>
        <position position="181"/>
    </location>
    <ligand>
        <name>S-adenosyl-L-methionine</name>
        <dbReference type="ChEBI" id="CHEBI:59789"/>
    </ligand>
</feature>
<dbReference type="GO" id="GO:0005829">
    <property type="term" value="C:cytosol"/>
    <property type="evidence" value="ECO:0007669"/>
    <property type="project" value="TreeGrafter"/>
</dbReference>
<dbReference type="RefSeq" id="WP_166340465.1">
    <property type="nucleotide sequence ID" value="NZ_CP072829.1"/>
</dbReference>
<evidence type="ECO:0000256" key="2">
    <source>
        <dbReference type="ARBA" id="ARBA00022552"/>
    </source>
</evidence>
<keyword evidence="6 7" id="KW-0694">RNA-binding</keyword>
<dbReference type="GO" id="GO:0003723">
    <property type="term" value="F:RNA binding"/>
    <property type="evidence" value="ECO:0007669"/>
    <property type="project" value="UniProtKB-UniRule"/>
</dbReference>
<feature type="binding site" evidence="7 8">
    <location>
        <position position="70"/>
    </location>
    <ligand>
        <name>S-adenosyl-L-methionine</name>
        <dbReference type="ChEBI" id="CHEBI:59789"/>
    </ligand>
</feature>
<dbReference type="InterPro" id="IPR001737">
    <property type="entry name" value="KsgA/Erm"/>
</dbReference>
<dbReference type="CDD" id="cd02440">
    <property type="entry name" value="AdoMet_MTases"/>
    <property type="match status" value="1"/>
</dbReference>
<evidence type="ECO:0000313" key="13">
    <source>
        <dbReference type="Proteomes" id="UP000636394"/>
    </source>
</evidence>
<evidence type="ECO:0000256" key="6">
    <source>
        <dbReference type="ARBA" id="ARBA00022884"/>
    </source>
</evidence>
<keyword evidence="1 7" id="KW-0963">Cytoplasm</keyword>
<feature type="binding site" evidence="7 8">
    <location>
        <position position="116"/>
    </location>
    <ligand>
        <name>S-adenosyl-L-methionine</name>
        <dbReference type="ChEBI" id="CHEBI:59789"/>
    </ligand>
</feature>
<feature type="binding site" evidence="7 8">
    <location>
        <position position="142"/>
    </location>
    <ligand>
        <name>S-adenosyl-L-methionine</name>
        <dbReference type="ChEBI" id="CHEBI:59789"/>
    </ligand>
</feature>
<evidence type="ECO:0000313" key="12">
    <source>
        <dbReference type="EMBL" id="QTU84011.1"/>
    </source>
</evidence>
<dbReference type="InterPro" id="IPR023165">
    <property type="entry name" value="rRNA_Ade_diMease-like_C"/>
</dbReference>
<dbReference type="AlphaFoldDB" id="A0A9E6MPT1"/>
<dbReference type="SMART" id="SM00650">
    <property type="entry name" value="rADc"/>
    <property type="match status" value="1"/>
</dbReference>
<evidence type="ECO:0000256" key="5">
    <source>
        <dbReference type="ARBA" id="ARBA00022691"/>
    </source>
</evidence>
<dbReference type="HAMAP" id="MF_00607">
    <property type="entry name" value="16SrRNA_methyltr_A"/>
    <property type="match status" value="1"/>
</dbReference>
<feature type="compositionally biased region" description="Low complexity" evidence="9">
    <location>
        <begin position="12"/>
        <end position="22"/>
    </location>
</feature>
<protein>
    <recommendedName>
        <fullName evidence="7">Ribosomal RNA small subunit methyltransferase A</fullName>
        <ecNumber evidence="7">2.1.1.182</ecNumber>
    </recommendedName>
    <alternativeName>
        <fullName evidence="7">16S rRNA (adenine(1518)-N(6)/adenine(1519)-N(6))-dimethyltransferase</fullName>
    </alternativeName>
    <alternativeName>
        <fullName evidence="7">16S rRNA dimethyladenosine transferase</fullName>
    </alternativeName>
    <alternativeName>
        <fullName evidence="7">16S rRNA dimethylase</fullName>
    </alternativeName>
    <alternativeName>
        <fullName evidence="7">S-adenosylmethionine-6-N', N'-adenosyl(rRNA) dimethyltransferase</fullName>
    </alternativeName>
</protein>
<gene>
    <name evidence="7 12" type="primary">rsmA</name>
    <name evidence="7" type="synonym">ksgA</name>
    <name evidence="11" type="ORF">GMI68_09435</name>
    <name evidence="12" type="ORF">J7S26_06505</name>
</gene>
<comment type="function">
    <text evidence="7">Specifically dimethylates two adjacent adenosines (A1518 and A1519) in the loop of a conserved hairpin near the 3'-end of 16S rRNA in the 30S particle. May play a critical role in biogenesis of 30S subunits.</text>
</comment>
<feature type="region of interest" description="Disordered" evidence="9">
    <location>
        <begin position="1"/>
        <end position="47"/>
    </location>
</feature>
<dbReference type="PROSITE" id="PS51689">
    <property type="entry name" value="SAM_RNA_A_N6_MT"/>
    <property type="match status" value="1"/>
</dbReference>